<feature type="domain" description="Phosphodiester glycosidase" evidence="2">
    <location>
        <begin position="878"/>
        <end position="1016"/>
    </location>
</feature>
<dbReference type="InterPro" id="IPR018711">
    <property type="entry name" value="NAGPA"/>
</dbReference>
<evidence type="ECO:0000313" key="3">
    <source>
        <dbReference type="EMBL" id="QEA08265.1"/>
    </source>
</evidence>
<keyword evidence="3" id="KW-0723">Serine/threonine-protein kinase</keyword>
<accession>A0A5B8RLV0</accession>
<evidence type="ECO:0000259" key="2">
    <source>
        <dbReference type="Pfam" id="PF09992"/>
    </source>
</evidence>
<protein>
    <submittedName>
        <fullName evidence="3">Putative serine/threonine protein kinase</fullName>
    </submittedName>
</protein>
<keyword evidence="3" id="KW-0418">Kinase</keyword>
<evidence type="ECO:0000256" key="1">
    <source>
        <dbReference type="SAM" id="MobiDB-lite"/>
    </source>
</evidence>
<organism evidence="3">
    <name type="scientific">Iridovirus Liz-CrIV</name>
    <dbReference type="NCBI Taxonomy" id="2594309"/>
    <lineage>
        <taxon>Viruses</taxon>
        <taxon>Varidnaviria</taxon>
        <taxon>Bamfordvirae</taxon>
        <taxon>Nucleocytoviricota</taxon>
        <taxon>Megaviricetes</taxon>
        <taxon>Pimascovirales</taxon>
        <taxon>Pimascovirales incertae sedis</taxon>
        <taxon>Iridoviridae</taxon>
    </lineage>
</organism>
<dbReference type="Pfam" id="PF09992">
    <property type="entry name" value="NAGPA"/>
    <property type="match status" value="1"/>
</dbReference>
<keyword evidence="3" id="KW-0808">Transferase</keyword>
<dbReference type="GO" id="GO:0004674">
    <property type="term" value="F:protein serine/threonine kinase activity"/>
    <property type="evidence" value="ECO:0007669"/>
    <property type="project" value="UniProtKB-KW"/>
</dbReference>
<sequence>MDSLKSSAAYKRIDTIPKLLEYMWSLFPNIIAIKNGSEKSTSILGSLNKKMYDPMIQNSVEFCDLLAKNILKIQPFAQGGFGQVGSLTIDEDKYNQPLKAIVISFKRYGGFEPFYVSVIIKLYLSNEPPKWSIGESSIDKGTFYISDPLSEMIFGSMLGHLYDLGVCPFFTKYFGAYLCKNEKTSIITEMATIELRKLISRNRNYGIAQKYPLSVINLLFQYVYGLFIMKSYYGMVHFDTQHRNLMATYIHNRDIKITEKIQSPYIYQGEDICNKSFFLFQTHLTSQNPRLNQNGANVPVFICIKNTGLLLKIIDYGVCVSYLNRSLVNPYKNDIIISSIQKDLERINALNALNKTRESISYSNTVDLQYTLTNIWEHMIKGLDSYTGQMAPDVNAPIDYKVALELLNDFSEKFFGESQYKLSNFLQDHPERQVQLTSLKNGGKGLAWVSYIHDTGIEKEEFNNPLRLLEGLINVCGSKKNFRTNASFKGSINQEISIYYLEPDIPSIIQNLGGLSDDNSVLLLASASDREKNLNLFNHYMNKSNLYKENCYDNVTKSTIQCKQIKSDIYKYSLSSLSSKKLYSPSSQHFIESLNSVPSDSSSSGSSRKSSRRGSPTNEEIFTTFEKLPSENLIKRTGIFDYYQVQINPSAINLNRNSKGAQVYQKYQSWLDLKNIKDDKVGDYVETVFLHAFRLRGAVKSIQMDKRKDLWEGALEHFGTEGSAPNGGLAINGGYFIVPGNLNRLYPNLTNRDLFEPIGFSYDSKMLTNGTKLSFPSVYHNDLAFVFGSSSEGRESQINILSYTSFMNLHKTVNDTVRYEIKNTKDANGLPEIFEETVKAIAMVPFINEDVDEDLIGTRPIKANGSEILDEDYTWAFCTGPILIWEGKVVFTENKMNTDLMVTNIEDKNSLNNEEREILINAVPNAKNSYKYRAAEGEGNQFYGMRHSHRYMVHNILALDAIGRPYFIFCEGRGFDSPGLDRVQLANLISVFGMKTAVSLDGGFSANAVYKDCDNSGNCRPLFALNDPEKRRLGLSLYIS</sequence>
<feature type="compositionally biased region" description="Low complexity" evidence="1">
    <location>
        <begin position="594"/>
        <end position="608"/>
    </location>
</feature>
<dbReference type="EMBL" id="MN081869">
    <property type="protein sequence ID" value="QEA08265.1"/>
    <property type="molecule type" value="Genomic_DNA"/>
</dbReference>
<proteinExistence type="predicted"/>
<name>A0A5B8RLV0_9VIRU</name>
<reference evidence="3" key="1">
    <citation type="journal article" date="2019" name="Viruses">
        <title>Detection and Characterization of Invertebrate Iridoviruses Found in Reptiles and Prey Insects in Europe over the Past Two Decades.</title>
        <authorList>
            <person name="Papp T."/>
            <person name="Marschang R.E."/>
        </authorList>
    </citation>
    <scope>NUCLEOTIDE SEQUENCE</scope>
    <source>
        <strain evidence="3">Liz-CrIV</strain>
    </source>
</reference>
<feature type="region of interest" description="Disordered" evidence="1">
    <location>
        <begin position="594"/>
        <end position="618"/>
    </location>
</feature>